<dbReference type="NCBIfam" id="TIGR04045">
    <property type="entry name" value="MSMEG_0567_GNAT"/>
    <property type="match status" value="1"/>
</dbReference>
<gene>
    <name evidence="2" type="ORF">G3A50_11325</name>
</gene>
<dbReference type="Proteomes" id="UP000464751">
    <property type="component" value="Chromosome"/>
</dbReference>
<evidence type="ECO:0000313" key="2">
    <source>
        <dbReference type="EMBL" id="QIB36221.1"/>
    </source>
</evidence>
<protein>
    <submittedName>
        <fullName evidence="2">Histone acetyltransferase</fullName>
    </submittedName>
</protein>
<accession>A0A6P1YTP4</accession>
<proteinExistence type="predicted"/>
<keyword evidence="2" id="KW-0808">Transferase</keyword>
<dbReference type="GO" id="GO:0016747">
    <property type="term" value="F:acyltransferase activity, transferring groups other than amino-acyl groups"/>
    <property type="evidence" value="ECO:0007669"/>
    <property type="project" value="InterPro"/>
</dbReference>
<dbReference type="InterPro" id="IPR024035">
    <property type="entry name" value="MSMEG_0567_GNAT"/>
</dbReference>
<keyword evidence="3" id="KW-1185">Reference proteome</keyword>
<dbReference type="EMBL" id="CP048630">
    <property type="protein sequence ID" value="QIB36221.1"/>
    <property type="molecule type" value="Genomic_DNA"/>
</dbReference>
<evidence type="ECO:0000259" key="1">
    <source>
        <dbReference type="PROSITE" id="PS51186"/>
    </source>
</evidence>
<dbReference type="PROSITE" id="PS51186">
    <property type="entry name" value="GNAT"/>
    <property type="match status" value="1"/>
</dbReference>
<reference evidence="2 3" key="1">
    <citation type="submission" date="2020-02" db="EMBL/GenBank/DDBJ databases">
        <authorList>
            <person name="Li G."/>
        </authorList>
    </citation>
    <scope>NUCLEOTIDE SEQUENCE [LARGE SCALE GENOMIC DNA]</scope>
    <source>
        <strain evidence="2 3">DSM 102029</strain>
    </source>
</reference>
<dbReference type="CDD" id="cd04301">
    <property type="entry name" value="NAT_SF"/>
    <property type="match status" value="1"/>
</dbReference>
<dbReference type="Gene3D" id="3.40.630.30">
    <property type="match status" value="1"/>
</dbReference>
<sequence>MFEPFRPFLPCAFQVKFATATWEQRGAARIRREVFCDEQGLFAGDDRDTIDAVATPIVAVSMLGVTPDDVVGTVRVHEEAPGLWWGSRLAVAADYRKVGALGPALIRLAVCSAHARGCTRFLAHVQSQNGLLFRRLHWATVEEKEIHGRPHLLMEADLAFYPPIRDAETGFHAHSRASRTREALPAKAA</sequence>
<dbReference type="InterPro" id="IPR016181">
    <property type="entry name" value="Acyl_CoA_acyltransferase"/>
</dbReference>
<dbReference type="AlphaFoldDB" id="A0A6P1YTP4"/>
<evidence type="ECO:0000313" key="3">
    <source>
        <dbReference type="Proteomes" id="UP000464751"/>
    </source>
</evidence>
<dbReference type="SUPFAM" id="SSF55729">
    <property type="entry name" value="Acyl-CoA N-acyltransferases (Nat)"/>
    <property type="match status" value="1"/>
</dbReference>
<name>A0A6P1YTP4_9HYPH</name>
<dbReference type="KEGG" id="apra:G3A50_11325"/>
<dbReference type="InterPro" id="IPR000182">
    <property type="entry name" value="GNAT_dom"/>
</dbReference>
<feature type="domain" description="N-acetyltransferase" evidence="1">
    <location>
        <begin position="15"/>
        <end position="159"/>
    </location>
</feature>
<organism evidence="2 3">
    <name type="scientific">Ancylobacter pratisalsi</name>
    <dbReference type="NCBI Taxonomy" id="1745854"/>
    <lineage>
        <taxon>Bacteria</taxon>
        <taxon>Pseudomonadati</taxon>
        <taxon>Pseudomonadota</taxon>
        <taxon>Alphaproteobacteria</taxon>
        <taxon>Hyphomicrobiales</taxon>
        <taxon>Xanthobacteraceae</taxon>
        <taxon>Ancylobacter</taxon>
    </lineage>
</organism>